<keyword evidence="3" id="KW-1185">Reference proteome</keyword>
<comment type="caution">
    <text evidence="2">The sequence shown here is derived from an EMBL/GenBank/DDBJ whole genome shotgun (WGS) entry which is preliminary data.</text>
</comment>
<keyword evidence="1" id="KW-0472">Membrane</keyword>
<keyword evidence="1" id="KW-0812">Transmembrane</keyword>
<reference evidence="2 3" key="1">
    <citation type="submission" date="2017-03" db="EMBL/GenBank/DDBJ databases">
        <title>An alternative strategy for trypanosome survival in the mammalian bloodstream revealed through genome and transcriptome analysis of the ubiquitous bovine parasite Trypanosoma (Megatrypanum) theileri.</title>
        <authorList>
            <person name="Kelly S."/>
            <person name="Ivens A."/>
            <person name="Mott A."/>
            <person name="O'Neill E."/>
            <person name="Emms D."/>
            <person name="Macleod O."/>
            <person name="Voorheis P."/>
            <person name="Matthews J."/>
            <person name="Matthews K."/>
            <person name="Carrington M."/>
        </authorList>
    </citation>
    <scope>NUCLEOTIDE SEQUENCE [LARGE SCALE GENOMIC DNA]</scope>
    <source>
        <strain evidence="2">Edinburgh</strain>
    </source>
</reference>
<dbReference type="EMBL" id="NBCO01000056">
    <property type="protein sequence ID" value="ORC83827.1"/>
    <property type="molecule type" value="Genomic_DNA"/>
</dbReference>
<dbReference type="VEuPathDB" id="TriTrypDB:TM35_000561250"/>
<dbReference type="RefSeq" id="XP_028877893.1">
    <property type="nucleotide sequence ID" value="XM_029030835.1"/>
</dbReference>
<dbReference type="GeneID" id="39990615"/>
<feature type="transmembrane region" description="Helical" evidence="1">
    <location>
        <begin position="49"/>
        <end position="67"/>
    </location>
</feature>
<protein>
    <submittedName>
        <fullName evidence="2">Uncharacterized protein</fullName>
    </submittedName>
</protein>
<proteinExistence type="predicted"/>
<keyword evidence="1" id="KW-1133">Transmembrane helix</keyword>
<evidence type="ECO:0000256" key="1">
    <source>
        <dbReference type="SAM" id="Phobius"/>
    </source>
</evidence>
<sequence length="291" mass="33782">MDSQLLLTSLVVKVLVIQRKGEDWKKDNKLVLIVSEVATPKVILNGKKVHLLVLNLILMVVIVVLQARRVPSVKTTVMYLKILMLTVRTHLARSTALKRMVKVKPITWKHLKLFVHNQQHQRNQLPHHQRNQLQLHQRILIHLTDRMLLVLLLMVMLVMVLMVVLLLIILIHLLSLLLLLLLLRRVLLRLKVAVKLEAAAAVHQVKVQQIMRMLRQHNLLRLLPAVQREIMQVVLILQTLEMALLLQRVNLKVTHLVWEIQKLPPPPQQQQQHFLLNSQTTRRVMQTAAGV</sequence>
<dbReference type="Proteomes" id="UP000192257">
    <property type="component" value="Unassembled WGS sequence"/>
</dbReference>
<name>A0A1X0NGM2_9TRYP</name>
<evidence type="ECO:0000313" key="2">
    <source>
        <dbReference type="EMBL" id="ORC83827.1"/>
    </source>
</evidence>
<accession>A0A1X0NGM2</accession>
<organism evidence="2 3">
    <name type="scientific">Trypanosoma theileri</name>
    <dbReference type="NCBI Taxonomy" id="67003"/>
    <lineage>
        <taxon>Eukaryota</taxon>
        <taxon>Discoba</taxon>
        <taxon>Euglenozoa</taxon>
        <taxon>Kinetoplastea</taxon>
        <taxon>Metakinetoplastina</taxon>
        <taxon>Trypanosomatida</taxon>
        <taxon>Trypanosomatidae</taxon>
        <taxon>Trypanosoma</taxon>
    </lineage>
</organism>
<feature type="transmembrane region" description="Helical" evidence="1">
    <location>
        <begin position="148"/>
        <end position="181"/>
    </location>
</feature>
<evidence type="ECO:0000313" key="3">
    <source>
        <dbReference type="Proteomes" id="UP000192257"/>
    </source>
</evidence>
<dbReference type="AlphaFoldDB" id="A0A1X0NGM2"/>
<gene>
    <name evidence="2" type="ORF">TM35_000561250</name>
</gene>